<evidence type="ECO:0000313" key="8">
    <source>
        <dbReference type="EMBL" id="CDR47357.1"/>
    </source>
</evidence>
<feature type="region of interest" description="Disordered" evidence="7">
    <location>
        <begin position="75"/>
        <end position="100"/>
    </location>
</feature>
<feature type="region of interest" description="Disordered" evidence="7">
    <location>
        <begin position="451"/>
        <end position="484"/>
    </location>
</feature>
<reference evidence="9" key="3">
    <citation type="submission" date="2017-01" db="EMBL/GenBank/DDBJ databases">
        <authorList>
            <person name="Mah S.A."/>
            <person name="Swanson W.J."/>
            <person name="Moy G.W."/>
            <person name="Vacquier V.D."/>
        </authorList>
    </citation>
    <scope>NUCLEOTIDE SEQUENCE [LARGE SCALE GENOMIC DNA]</scope>
    <source>
        <strain evidence="9">65</strain>
    </source>
</reference>
<reference evidence="8" key="1">
    <citation type="journal article" date="2014" name="Genome Announc.">
        <title>Genome sequence of the yeast Cyberlindnera fabianii (Hansenula fabianii).</title>
        <authorList>
            <person name="Freel K.C."/>
            <person name="Sarilar V."/>
            <person name="Neuveglise C."/>
            <person name="Devillers H."/>
            <person name="Friedrich A."/>
            <person name="Schacherer J."/>
        </authorList>
    </citation>
    <scope>NUCLEOTIDE SEQUENCE</scope>
    <source>
        <strain evidence="8">YJS4271</strain>
    </source>
</reference>
<dbReference type="STRING" id="36022.A0A061BDB7"/>
<dbReference type="PIRSF" id="PIRSF038170">
    <property type="entry name" value="tRNA_m1A_mtfrase"/>
    <property type="match status" value="1"/>
</dbReference>
<name>A0A061BDB7_CYBFA</name>
<keyword evidence="5 6" id="KW-0539">Nucleus</keyword>
<comment type="function">
    <text evidence="6">Substrate-binding subunit of tRNA (adenine-N1-)-methyltransferase, which catalyzes the formation of N1-methyladenine at position 58 (m1A58) in initiator methionyl-tRNA.</text>
</comment>
<comment type="subunit">
    <text evidence="6">Heterotetramer.</text>
</comment>
<dbReference type="EMBL" id="MPUK01000009">
    <property type="protein sequence ID" value="ONH65849.1"/>
    <property type="molecule type" value="Genomic_DNA"/>
</dbReference>
<dbReference type="GO" id="GO:0030488">
    <property type="term" value="P:tRNA methylation"/>
    <property type="evidence" value="ECO:0007669"/>
    <property type="project" value="InterPro"/>
</dbReference>
<dbReference type="PANTHER" id="PTHR12945">
    <property type="entry name" value="TRANSLATION INITIATION FACTOR EIF3-RELATED"/>
    <property type="match status" value="1"/>
</dbReference>
<evidence type="ECO:0000256" key="4">
    <source>
        <dbReference type="ARBA" id="ARBA00022694"/>
    </source>
</evidence>
<keyword evidence="10" id="KW-1185">Reference proteome</keyword>
<keyword evidence="4 6" id="KW-0819">tRNA processing</keyword>
<evidence type="ECO:0000256" key="5">
    <source>
        <dbReference type="ARBA" id="ARBA00023242"/>
    </source>
</evidence>
<dbReference type="GO" id="GO:0031515">
    <property type="term" value="C:tRNA (m1A) methyltransferase complex"/>
    <property type="evidence" value="ECO:0007669"/>
    <property type="project" value="UniProtKB-UniRule"/>
</dbReference>
<evidence type="ECO:0000313" key="9">
    <source>
        <dbReference type="EMBL" id="ONH65849.1"/>
    </source>
</evidence>
<evidence type="ECO:0000256" key="2">
    <source>
        <dbReference type="ARBA" id="ARBA00008320"/>
    </source>
</evidence>
<dbReference type="InterPro" id="IPR017423">
    <property type="entry name" value="TRM6"/>
</dbReference>
<comment type="similarity">
    <text evidence="2 6">Belongs to the TRM6/GCD10 family.</text>
</comment>
<proteinExistence type="inferred from homology"/>
<dbReference type="EMBL" id="LK052916">
    <property type="protein sequence ID" value="CDR47357.1"/>
    <property type="molecule type" value="Genomic_DNA"/>
</dbReference>
<evidence type="ECO:0000313" key="10">
    <source>
        <dbReference type="Proteomes" id="UP000189513"/>
    </source>
</evidence>
<dbReference type="OMA" id="TRCRPYQ"/>
<protein>
    <recommendedName>
        <fullName evidence="3 6">tRNA (adenine(58)-N(1))-methyltransferase non-catalytic subunit TRM6</fullName>
    </recommendedName>
</protein>
<evidence type="ECO:0000256" key="7">
    <source>
        <dbReference type="SAM" id="MobiDB-lite"/>
    </source>
</evidence>
<dbReference type="Proteomes" id="UP000189513">
    <property type="component" value="Unassembled WGS sequence"/>
</dbReference>
<dbReference type="PANTHER" id="PTHR12945:SF0">
    <property type="entry name" value="TRNA (ADENINE(58)-N(1))-METHYLTRANSFERASE NON-CATALYTIC SUBUNIT TRM6"/>
    <property type="match status" value="1"/>
</dbReference>
<comment type="subcellular location">
    <subcellularLocation>
        <location evidence="1 6">Nucleus</location>
    </subcellularLocation>
</comment>
<evidence type="ECO:0000256" key="3">
    <source>
        <dbReference type="ARBA" id="ARBA00021704"/>
    </source>
</evidence>
<dbReference type="AlphaFoldDB" id="A0A061BDB7"/>
<dbReference type="OrthoDB" id="10254665at2759"/>
<dbReference type="Pfam" id="PF04189">
    <property type="entry name" value="Gcd10p"/>
    <property type="match status" value="1"/>
</dbReference>
<feature type="compositionally biased region" description="Basic and acidic residues" evidence="7">
    <location>
        <begin position="468"/>
        <end position="484"/>
    </location>
</feature>
<dbReference type="GO" id="GO:0005634">
    <property type="term" value="C:nucleus"/>
    <property type="evidence" value="ECO:0007669"/>
    <property type="project" value="UniProtKB-SubCell"/>
</dbReference>
<gene>
    <name evidence="9" type="ORF">BON22_4404</name>
    <name evidence="8" type="ORF">CYFA0S_31e00760g</name>
</gene>
<dbReference type="VEuPathDB" id="FungiDB:BON22_4404"/>
<organism evidence="8">
    <name type="scientific">Cyberlindnera fabianii</name>
    <name type="common">Yeast</name>
    <name type="synonym">Hansenula fabianii</name>
    <dbReference type="NCBI Taxonomy" id="36022"/>
    <lineage>
        <taxon>Eukaryota</taxon>
        <taxon>Fungi</taxon>
        <taxon>Dikarya</taxon>
        <taxon>Ascomycota</taxon>
        <taxon>Saccharomycotina</taxon>
        <taxon>Saccharomycetes</taxon>
        <taxon>Phaffomycetales</taxon>
        <taxon>Phaffomycetaceae</taxon>
        <taxon>Cyberlindnera</taxon>
    </lineage>
</organism>
<evidence type="ECO:0000256" key="6">
    <source>
        <dbReference type="PIRNR" id="PIRNR038170"/>
    </source>
</evidence>
<reference evidence="10" key="2">
    <citation type="journal article" date="2017" name="Genome Announc.">
        <title>Genome sequences of Cyberlindnera fabianii 65, Pichia kudriavzevii 129, and Saccharomyces cerevisiae 131 isolated from fermented masau fruits in Zimbabwe.</title>
        <authorList>
            <person name="van Rijswijck I.M.H."/>
            <person name="Derks M.F.L."/>
            <person name="Abee T."/>
            <person name="de Ridder D."/>
            <person name="Smid E.J."/>
        </authorList>
    </citation>
    <scope>NUCLEOTIDE SEQUENCE [LARGE SCALE GENOMIC DNA]</scope>
    <source>
        <strain evidence="10">65</strain>
    </source>
</reference>
<sequence>MSEFIPKETRVDYHQHCLIRLPSEGTKLIEIRPNGIVKLGKFGTFSVDQIVGYPYGQSFEILDGINVRPIEGSLVDNAPDATETEGAVTEVEEEETSREATPQFKSLSEKIDYLKKLDVKSSETNRNLVDIGSSTQELTQEEIETLKVTASGAAVGEAIIDKLIKSHVNFGHKTKHSQQKYLRRKQQKFLRRFTVDYLGAEQLLQYYLEKDASRVLDMSDESLALLLSLSNVQPGGRYLVVDETGGVVVSAMLERMRGSGEILVVHENEHVNHSALSYSNFSQDVLKRMVKTINFLQFFEPETERVNFEELTEAELKDLKSNKKAHYYRRKQNAKDTNEAIDNALRGEFDGLIMATTLYIPTLLTKLEQYVAGSRPIVVYSQFKEVLVETQVQAMNDHNLLAPTLHESRCRPYQTILGRLHPLMSMKGGGGFLFSALRVLPLKEGVQAVGRGLSKKRKAEEDAMGSEEASKKQATEDTKDEVME</sequence>
<accession>A0A061BDB7</accession>
<evidence type="ECO:0000256" key="1">
    <source>
        <dbReference type="ARBA" id="ARBA00004123"/>
    </source>
</evidence>